<dbReference type="PANTHER" id="PTHR43105:SF14">
    <property type="entry name" value="FORMATE DEHYDROGENASE H"/>
    <property type="match status" value="1"/>
</dbReference>
<dbReference type="AlphaFoldDB" id="A0A5C5X3I3"/>
<comment type="caution">
    <text evidence="2">The sequence shown here is derived from an EMBL/GenBank/DDBJ whole genome shotgun (WGS) entry which is preliminary data.</text>
</comment>
<dbReference type="Gene3D" id="3.40.228.10">
    <property type="entry name" value="Dimethylsulfoxide Reductase, domain 2"/>
    <property type="match status" value="1"/>
</dbReference>
<dbReference type="NCBIfam" id="TIGR03129">
    <property type="entry name" value="one_C_dehyd_B"/>
    <property type="match status" value="1"/>
</dbReference>
<dbReference type="GO" id="GO:0003954">
    <property type="term" value="F:NADH dehydrogenase activity"/>
    <property type="evidence" value="ECO:0007669"/>
    <property type="project" value="TreeGrafter"/>
</dbReference>
<dbReference type="Proteomes" id="UP000317243">
    <property type="component" value="Unassembled WGS sequence"/>
</dbReference>
<keyword evidence="3" id="KW-1185">Reference proteome</keyword>
<evidence type="ECO:0000256" key="1">
    <source>
        <dbReference type="ARBA" id="ARBA00023002"/>
    </source>
</evidence>
<dbReference type="GO" id="GO:0022904">
    <property type="term" value="P:respiratory electron transport chain"/>
    <property type="evidence" value="ECO:0007669"/>
    <property type="project" value="TreeGrafter"/>
</dbReference>
<dbReference type="SUPFAM" id="SSF53706">
    <property type="entry name" value="Formate dehydrogenase/DMSO reductase, domains 1-3"/>
    <property type="match status" value="1"/>
</dbReference>
<dbReference type="GO" id="GO:0018493">
    <property type="term" value="F:formylmethanofuran dehydrogenase activity"/>
    <property type="evidence" value="ECO:0007669"/>
    <property type="project" value="InterPro"/>
</dbReference>
<evidence type="ECO:0000313" key="2">
    <source>
        <dbReference type="EMBL" id="TWT56763.1"/>
    </source>
</evidence>
<dbReference type="PANTHER" id="PTHR43105">
    <property type="entry name" value="RESPIRATORY NITRATE REDUCTASE"/>
    <property type="match status" value="1"/>
</dbReference>
<evidence type="ECO:0008006" key="4">
    <source>
        <dbReference type="Google" id="ProtNLM"/>
    </source>
</evidence>
<keyword evidence="1" id="KW-0560">Oxidoreductase</keyword>
<gene>
    <name evidence="2" type="ORF">KOR42_01180</name>
</gene>
<accession>A0A5C5X3I3</accession>
<evidence type="ECO:0000313" key="3">
    <source>
        <dbReference type="Proteomes" id="UP000317243"/>
    </source>
</evidence>
<protein>
    <recommendedName>
        <fullName evidence="4">Formyltransferase/hydrolase complex Fhc subunit B</fullName>
    </recommendedName>
</protein>
<dbReference type="GO" id="GO:0016020">
    <property type="term" value="C:membrane"/>
    <property type="evidence" value="ECO:0007669"/>
    <property type="project" value="TreeGrafter"/>
</dbReference>
<proteinExistence type="predicted"/>
<reference evidence="2 3" key="1">
    <citation type="submission" date="2019-02" db="EMBL/GenBank/DDBJ databases">
        <title>Deep-cultivation of Planctomycetes and their phenomic and genomic characterization uncovers novel biology.</title>
        <authorList>
            <person name="Wiegand S."/>
            <person name="Jogler M."/>
            <person name="Boedeker C."/>
            <person name="Pinto D."/>
            <person name="Vollmers J."/>
            <person name="Rivas-Marin E."/>
            <person name="Kohn T."/>
            <person name="Peeters S.H."/>
            <person name="Heuer A."/>
            <person name="Rast P."/>
            <person name="Oberbeckmann S."/>
            <person name="Bunk B."/>
            <person name="Jeske O."/>
            <person name="Meyerdierks A."/>
            <person name="Storesund J.E."/>
            <person name="Kallscheuer N."/>
            <person name="Luecker S."/>
            <person name="Lage O.M."/>
            <person name="Pohl T."/>
            <person name="Merkel B.J."/>
            <person name="Hornburger P."/>
            <person name="Mueller R.-W."/>
            <person name="Bruemmer F."/>
            <person name="Labrenz M."/>
            <person name="Spormann A.M."/>
            <person name="Op Den Camp H."/>
            <person name="Overmann J."/>
            <person name="Amann R."/>
            <person name="Jetten M.S.M."/>
            <person name="Mascher T."/>
            <person name="Medema M.H."/>
            <person name="Devos D.P."/>
            <person name="Kaster A.-K."/>
            <person name="Ovreas L."/>
            <person name="Rohde M."/>
            <person name="Galperin M.Y."/>
            <person name="Jogler C."/>
        </authorList>
    </citation>
    <scope>NUCLEOTIDE SEQUENCE [LARGE SCALE GENOMIC DNA]</scope>
    <source>
        <strain evidence="2 3">KOR42</strain>
    </source>
</reference>
<dbReference type="EMBL" id="SIHI01000001">
    <property type="protein sequence ID" value="TWT56763.1"/>
    <property type="molecule type" value="Genomic_DNA"/>
</dbReference>
<dbReference type="InterPro" id="IPR050123">
    <property type="entry name" value="Prok_molybdopt-oxidoreductase"/>
</dbReference>
<sequence length="433" mass="47506">MNSQQVFTDVACTLCGCVCDDLSLTVVNNRVESTKHACDKASTWFQKFESILNRDRQSKDFCTVRGEASSLETALKLGRTLLSDACHPLVYGLSSSSTKGQGLAIQLADRLGGVIDSSASTGHAPSVLAFQRVGESTSSLGEVKSRADVVVYWGSNPVESHPRHLDRYTRCGTDTPNRTDGTKAFLIVVDVVETETARQADLFVKIDPGSDFEVLWALRGLVQGLTLSDENYGGVRREELVSLAEKMASCHYGALFFGQGLSQGSLAHLNVEAVLQLATDLHRHTRWVVRRMRRFGDVAGADNVLCWQTGYPFSVSLSRGFPRYQPGEFSACDVLENREVDLCLMVGAEGVQQLTQEAVETLSEIPTIVLTHQSTELPFTPTIEIAVQMYGVHSPGTAYRMDDTPIPLRSFFESDLPTDVEILNELLTGLTRE</sequence>
<dbReference type="PIRSF" id="PIRSF005646">
    <property type="entry name" value="FwdB"/>
    <property type="match status" value="1"/>
</dbReference>
<dbReference type="CDD" id="cd02761">
    <property type="entry name" value="MopB_FmdB-FwdB"/>
    <property type="match status" value="1"/>
</dbReference>
<dbReference type="InterPro" id="IPR016457">
    <property type="entry name" value="Formylmethanofuran_DH_bsu"/>
</dbReference>
<organism evidence="2 3">
    <name type="scientific">Thalassoglobus neptunius</name>
    <dbReference type="NCBI Taxonomy" id="1938619"/>
    <lineage>
        <taxon>Bacteria</taxon>
        <taxon>Pseudomonadati</taxon>
        <taxon>Planctomycetota</taxon>
        <taxon>Planctomycetia</taxon>
        <taxon>Planctomycetales</taxon>
        <taxon>Planctomycetaceae</taxon>
        <taxon>Thalassoglobus</taxon>
    </lineage>
</organism>
<name>A0A5C5X3I3_9PLAN</name>
<dbReference type="GO" id="GO:0015948">
    <property type="term" value="P:methanogenesis"/>
    <property type="evidence" value="ECO:0007669"/>
    <property type="project" value="InterPro"/>
</dbReference>